<dbReference type="PROSITE" id="PS51257">
    <property type="entry name" value="PROKAR_LIPOPROTEIN"/>
    <property type="match status" value="1"/>
</dbReference>
<accession>A0A2D0MX80</accession>
<proteinExistence type="predicted"/>
<organism evidence="1 2">
    <name type="scientific">Flavilitoribacter nigricans (strain ATCC 23147 / DSM 23189 / NBRC 102662 / NCIMB 1420 / SS-2)</name>
    <name type="common">Lewinella nigricans</name>
    <dbReference type="NCBI Taxonomy" id="1122177"/>
    <lineage>
        <taxon>Bacteria</taxon>
        <taxon>Pseudomonadati</taxon>
        <taxon>Bacteroidota</taxon>
        <taxon>Saprospiria</taxon>
        <taxon>Saprospirales</taxon>
        <taxon>Lewinellaceae</taxon>
        <taxon>Flavilitoribacter</taxon>
    </lineage>
</organism>
<evidence type="ECO:0000313" key="2">
    <source>
        <dbReference type="Proteomes" id="UP000223913"/>
    </source>
</evidence>
<sequence length="144" mass="16913">MRNNNLIFSYLILLQFIFGCSIDAGSQFKNPELIDNSMNEFRLLLESGLPTIEIGIEYGEFGTESSMRITYYSVKHELRDSFVLDRMEDLASVIFSELKDPEYLSRVVVRLIKDPEYPETVYIGEEIMEIYEYEQVIKRENLEN</sequence>
<gene>
    <name evidence="1" type="ORF">CRP01_40515</name>
</gene>
<dbReference type="Proteomes" id="UP000223913">
    <property type="component" value="Unassembled WGS sequence"/>
</dbReference>
<dbReference type="AlphaFoldDB" id="A0A2D0MX80"/>
<name>A0A2D0MX80_FLAN2</name>
<protein>
    <submittedName>
        <fullName evidence="1">Uncharacterized protein</fullName>
    </submittedName>
</protein>
<evidence type="ECO:0000313" key="1">
    <source>
        <dbReference type="EMBL" id="PHN00746.1"/>
    </source>
</evidence>
<dbReference type="RefSeq" id="WP_099155823.1">
    <property type="nucleotide sequence ID" value="NZ_PDUD01000076.1"/>
</dbReference>
<keyword evidence="2" id="KW-1185">Reference proteome</keyword>
<reference evidence="1 2" key="1">
    <citation type="submission" date="2017-10" db="EMBL/GenBank/DDBJ databases">
        <title>The draft genome sequence of Lewinella nigricans NBRC 102662.</title>
        <authorList>
            <person name="Wang K."/>
        </authorList>
    </citation>
    <scope>NUCLEOTIDE SEQUENCE [LARGE SCALE GENOMIC DNA]</scope>
    <source>
        <strain evidence="1 2">NBRC 102662</strain>
    </source>
</reference>
<comment type="caution">
    <text evidence="1">The sequence shown here is derived from an EMBL/GenBank/DDBJ whole genome shotgun (WGS) entry which is preliminary data.</text>
</comment>
<dbReference type="EMBL" id="PDUD01000076">
    <property type="protein sequence ID" value="PHN00746.1"/>
    <property type="molecule type" value="Genomic_DNA"/>
</dbReference>